<feature type="domain" description="CBS" evidence="3">
    <location>
        <begin position="76"/>
        <end position="131"/>
    </location>
</feature>
<dbReference type="InterPro" id="IPR000644">
    <property type="entry name" value="CBS_dom"/>
</dbReference>
<dbReference type="PANTHER" id="PTHR43080:SF2">
    <property type="entry name" value="CBS DOMAIN-CONTAINING PROTEIN"/>
    <property type="match status" value="1"/>
</dbReference>
<name>A0A368KKI9_9GAMM</name>
<sequence>MSQVKHLLQGKGNAIYSIAPNAPVLEAIKHMAEHRIGALLVMQGEQLVGVISERDYARKVILQGRSSSQTAVSDIMSGTPLTVGPDTDVFDCMRLCTDSRIRHLPVVQGGKVVGVISIGDLVKAVIDAQAEQIEHLQRYITS</sequence>
<proteinExistence type="predicted"/>
<gene>
    <name evidence="4" type="ORF">DEO45_02080</name>
</gene>
<keyword evidence="5" id="KW-1185">Reference proteome</keyword>
<dbReference type="CDD" id="cd04623">
    <property type="entry name" value="CBS_pair_bac_euk"/>
    <property type="match status" value="1"/>
</dbReference>
<dbReference type="SUPFAM" id="SSF54631">
    <property type="entry name" value="CBS-domain pair"/>
    <property type="match status" value="1"/>
</dbReference>
<comment type="caution">
    <text evidence="4">The sequence shown here is derived from an EMBL/GenBank/DDBJ whole genome shotgun (WGS) entry which is preliminary data.</text>
</comment>
<evidence type="ECO:0000256" key="2">
    <source>
        <dbReference type="PROSITE-ProRule" id="PRU00703"/>
    </source>
</evidence>
<dbReference type="InterPro" id="IPR046342">
    <property type="entry name" value="CBS_dom_sf"/>
</dbReference>
<dbReference type="PANTHER" id="PTHR43080">
    <property type="entry name" value="CBS DOMAIN-CONTAINING PROTEIN CBSX3, MITOCHONDRIAL"/>
    <property type="match status" value="1"/>
</dbReference>
<evidence type="ECO:0000259" key="3">
    <source>
        <dbReference type="PROSITE" id="PS51371"/>
    </source>
</evidence>
<organism evidence="4 5">
    <name type="scientific">Rhodanobacter denitrificans</name>
    <dbReference type="NCBI Taxonomy" id="666685"/>
    <lineage>
        <taxon>Bacteria</taxon>
        <taxon>Pseudomonadati</taxon>
        <taxon>Pseudomonadota</taxon>
        <taxon>Gammaproteobacteria</taxon>
        <taxon>Lysobacterales</taxon>
        <taxon>Rhodanobacteraceae</taxon>
        <taxon>Rhodanobacter</taxon>
    </lineage>
</organism>
<dbReference type="EMBL" id="QFWQ01000002">
    <property type="protein sequence ID" value="RCS31485.1"/>
    <property type="molecule type" value="Genomic_DNA"/>
</dbReference>
<dbReference type="PROSITE" id="PS51371">
    <property type="entry name" value="CBS"/>
    <property type="match status" value="2"/>
</dbReference>
<accession>A0A368KKI9</accession>
<reference evidence="4 5" key="1">
    <citation type="submission" date="2018-05" db="EMBL/GenBank/DDBJ databases">
        <title>Draft genome sequence of Rhodanobacter denitrificans Yn1 isolated from gold copper mine.</title>
        <authorList>
            <person name="Yang N."/>
            <person name="Mazhar H.S."/>
            <person name="Rensing C."/>
        </authorList>
    </citation>
    <scope>NUCLEOTIDE SEQUENCE [LARGE SCALE GENOMIC DNA]</scope>
    <source>
        <strain evidence="4 5">Yn1</strain>
    </source>
</reference>
<protein>
    <submittedName>
        <fullName evidence="4">CBS domain-containing protein</fullName>
    </submittedName>
</protein>
<evidence type="ECO:0000313" key="5">
    <source>
        <dbReference type="Proteomes" id="UP000252387"/>
    </source>
</evidence>
<dbReference type="InterPro" id="IPR051257">
    <property type="entry name" value="Diverse_CBS-Domain"/>
</dbReference>
<evidence type="ECO:0000256" key="1">
    <source>
        <dbReference type="ARBA" id="ARBA00023122"/>
    </source>
</evidence>
<dbReference type="InterPro" id="IPR044725">
    <property type="entry name" value="CBSX3_CBS_dom"/>
</dbReference>
<dbReference type="AlphaFoldDB" id="A0A368KKI9"/>
<feature type="domain" description="CBS" evidence="3">
    <location>
        <begin position="1"/>
        <end position="67"/>
    </location>
</feature>
<dbReference type="Pfam" id="PF00571">
    <property type="entry name" value="CBS"/>
    <property type="match status" value="2"/>
</dbReference>
<evidence type="ECO:0000313" key="4">
    <source>
        <dbReference type="EMBL" id="RCS31485.1"/>
    </source>
</evidence>
<dbReference type="Proteomes" id="UP000252387">
    <property type="component" value="Unassembled WGS sequence"/>
</dbReference>
<dbReference type="RefSeq" id="WP_114340669.1">
    <property type="nucleotide sequence ID" value="NZ_QFWQ01000002.1"/>
</dbReference>
<dbReference type="SMART" id="SM00116">
    <property type="entry name" value="CBS"/>
    <property type="match status" value="2"/>
</dbReference>
<dbReference type="Gene3D" id="3.10.580.10">
    <property type="entry name" value="CBS-domain"/>
    <property type="match status" value="1"/>
</dbReference>
<keyword evidence="1 2" id="KW-0129">CBS domain</keyword>
<dbReference type="OrthoDB" id="9807125at2"/>